<dbReference type="InterPro" id="IPR005093">
    <property type="entry name" value="RNArep_beta"/>
</dbReference>
<evidence type="ECO:0000256" key="9">
    <source>
        <dbReference type="PIRSR" id="PIRSR605093-1"/>
    </source>
</evidence>
<dbReference type="Pfam" id="PF03431">
    <property type="entry name" value="RNA_replicase_B"/>
    <property type="match status" value="1"/>
</dbReference>
<dbReference type="GO" id="GO:0046872">
    <property type="term" value="F:metal ion binding"/>
    <property type="evidence" value="ECO:0007669"/>
    <property type="project" value="UniProtKB-KW"/>
</dbReference>
<dbReference type="InterPro" id="IPR007096">
    <property type="entry name" value="RNA-dir_Rpol_cat_phage"/>
</dbReference>
<evidence type="ECO:0000256" key="8">
    <source>
        <dbReference type="ARBA" id="ARBA00048744"/>
    </source>
</evidence>
<dbReference type="PROSITE" id="PS50522">
    <property type="entry name" value="RDRP_PHAGE"/>
    <property type="match status" value="1"/>
</dbReference>
<evidence type="ECO:0000256" key="6">
    <source>
        <dbReference type="ARBA" id="ARBA00022953"/>
    </source>
</evidence>
<dbReference type="GO" id="GO:0003968">
    <property type="term" value="F:RNA-directed RNA polymerase activity"/>
    <property type="evidence" value="ECO:0007669"/>
    <property type="project" value="UniProtKB-KW"/>
</dbReference>
<reference evidence="11" key="1">
    <citation type="submission" date="2019-05" db="EMBL/GenBank/DDBJ databases">
        <title>Metatranscriptomic reconstruction reveals RNA viruses with the potential to shape carbon cycling in soil.</title>
        <authorList>
            <person name="Starr E.P."/>
            <person name="Nuccio E."/>
            <person name="Pett-Ridge J."/>
            <person name="Banfield J.F."/>
            <person name="Firestone M.K."/>
        </authorList>
    </citation>
    <scope>NUCLEOTIDE SEQUENCE</scope>
    <source>
        <strain evidence="11">H2_Bulk_34_325</strain>
    </source>
</reference>
<name>A0A514D6U5_9VIRU</name>
<dbReference type="GO" id="GO:0039694">
    <property type="term" value="P:viral RNA genome replication"/>
    <property type="evidence" value="ECO:0007669"/>
    <property type="project" value="InterPro"/>
</dbReference>
<organism evidence="11">
    <name type="scientific">Leviviridae sp</name>
    <dbReference type="NCBI Taxonomy" id="2027243"/>
    <lineage>
        <taxon>Viruses</taxon>
        <taxon>Riboviria</taxon>
        <taxon>Orthornavirae</taxon>
        <taxon>Lenarviricota</taxon>
        <taxon>Leviviricetes</taxon>
        <taxon>Norzivirales</taxon>
        <taxon>Fiersviridae</taxon>
    </lineage>
</organism>
<evidence type="ECO:0000256" key="2">
    <source>
        <dbReference type="ARBA" id="ARBA00022484"/>
    </source>
</evidence>
<comment type="catalytic activity">
    <reaction evidence="8">
        <text>RNA(n) + a ribonucleoside 5'-triphosphate = RNA(n+1) + diphosphate</text>
        <dbReference type="Rhea" id="RHEA:21248"/>
        <dbReference type="Rhea" id="RHEA-COMP:14527"/>
        <dbReference type="Rhea" id="RHEA-COMP:17342"/>
        <dbReference type="ChEBI" id="CHEBI:33019"/>
        <dbReference type="ChEBI" id="CHEBI:61557"/>
        <dbReference type="ChEBI" id="CHEBI:140395"/>
        <dbReference type="EC" id="2.7.7.48"/>
    </reaction>
</comment>
<evidence type="ECO:0000256" key="1">
    <source>
        <dbReference type="ARBA" id="ARBA00012494"/>
    </source>
</evidence>
<feature type="binding site" evidence="9">
    <location>
        <position position="410"/>
    </location>
    <ligand>
        <name>Mg(2+)</name>
        <dbReference type="ChEBI" id="CHEBI:18420"/>
        <label>2</label>
    </ligand>
</feature>
<evidence type="ECO:0000256" key="7">
    <source>
        <dbReference type="ARBA" id="ARBA00030248"/>
    </source>
</evidence>
<comment type="cofactor">
    <cofactor evidence="9">
        <name>Mg(2+)</name>
        <dbReference type="ChEBI" id="CHEBI:18420"/>
    </cofactor>
    <text evidence="9">Binds 2 Mg(2+) per subunit.</text>
</comment>
<gene>
    <name evidence="11" type="ORF">H2Bulk34325_000003</name>
</gene>
<dbReference type="EC" id="2.7.7.48" evidence="1"/>
<feature type="binding site" evidence="9">
    <location>
        <position position="411"/>
    </location>
    <ligand>
        <name>Mg(2+)</name>
        <dbReference type="ChEBI" id="CHEBI:18420"/>
        <label>2</label>
    </ligand>
</feature>
<keyword evidence="9" id="KW-0460">Magnesium</keyword>
<protein>
    <recommendedName>
        <fullName evidence="1">RNA-directed RNA polymerase</fullName>
        <ecNumber evidence="1">2.7.7.48</ecNumber>
    </recommendedName>
    <alternativeName>
        <fullName evidence="7">RNA replicase beta chain</fullName>
    </alternativeName>
</protein>
<evidence type="ECO:0000259" key="10">
    <source>
        <dbReference type="PROSITE" id="PS50522"/>
    </source>
</evidence>
<dbReference type="EMBL" id="MN034744">
    <property type="protein sequence ID" value="QDH89306.1"/>
    <property type="molecule type" value="Genomic_RNA"/>
</dbReference>
<evidence type="ECO:0000313" key="11">
    <source>
        <dbReference type="EMBL" id="QDH89306.1"/>
    </source>
</evidence>
<keyword evidence="3" id="KW-0808">Transferase</keyword>
<feature type="binding site" evidence="9">
    <location>
        <position position="313"/>
    </location>
    <ligand>
        <name>Mg(2+)</name>
        <dbReference type="ChEBI" id="CHEBI:18420"/>
        <label>2</label>
    </ligand>
</feature>
<feature type="domain" description="RdRp catalytic" evidence="10">
    <location>
        <begin position="298"/>
        <end position="442"/>
    </location>
</feature>
<keyword evidence="9" id="KW-0479">Metal-binding</keyword>
<proteinExistence type="predicted"/>
<keyword evidence="2 11" id="KW-0696">RNA-directed RNA polymerase</keyword>
<accession>A0A514D6U5</accession>
<sequence length="598" mass="66661">MKSPIELLQGILADAEMWCCTSTTHDLQTIMGRFKHEGESFLTITLPAFCSDFERSLDTGCVDHAAYLGFRRHGALPRFLGGLLGLVFDRCSGLLVDAPSHDAIFFVRQITLLYKKVLNPCSDARERKAYEQYINCEKEVRDWSDAASERDLSRFDRVSDLIWGPIGSMLDLLVYAGSLRPRHGPGKTADRTTGNGKYDCGTWHTRLEEHFPSGDFRIANYGFSEVLQGVTFLEPDAETPSKVVSVPKTLKTPRIIAIEPTCMQYTQQALMEAFVEALEGCDILKGAIGFTDQVPNQELARLGSLDQSLATIDLSEASDRVSNLLVLRMLKNFPHLSGAVQSCRSVRADVPGYGVQLLSKFASMGSALCFPIEAMVFLTVICCGYEQELNRPLTKSSLSEFLAKVRVYGDDIIVPVKYVRSVVDSLSLYGFKVNAKKSFWTGRFRESCGKDYYGGSDVSVTYVRRNIPLQPSDVSGMISTYSLRNQLYKAGLWKTVEILDRHLRSIAPLPVVLETSPVLGRHSFLGYLSKKMCRFLHTPLVKGYVVKAVSQKSPISGEGALLKFFLKRGNSPIFDAKHLERYGRPESVDIKIRWASAV</sequence>
<keyword evidence="4" id="KW-0548">Nucleotidyltransferase</keyword>
<evidence type="ECO:0000256" key="3">
    <source>
        <dbReference type="ARBA" id="ARBA00022679"/>
    </source>
</evidence>
<dbReference type="GO" id="GO:0000166">
    <property type="term" value="F:nucleotide binding"/>
    <property type="evidence" value="ECO:0007669"/>
    <property type="project" value="UniProtKB-KW"/>
</dbReference>
<evidence type="ECO:0000256" key="4">
    <source>
        <dbReference type="ARBA" id="ARBA00022695"/>
    </source>
</evidence>
<keyword evidence="6" id="KW-0693">Viral RNA replication</keyword>
<evidence type="ECO:0000256" key="5">
    <source>
        <dbReference type="ARBA" id="ARBA00022741"/>
    </source>
</evidence>
<keyword evidence="5" id="KW-0547">Nucleotide-binding</keyword>